<dbReference type="EMBL" id="BGPR01000006">
    <property type="protein sequence ID" value="GBL74789.1"/>
    <property type="molecule type" value="Genomic_DNA"/>
</dbReference>
<evidence type="ECO:0000313" key="1">
    <source>
        <dbReference type="EMBL" id="GBL74789.1"/>
    </source>
</evidence>
<comment type="caution">
    <text evidence="1">The sequence shown here is derived from an EMBL/GenBank/DDBJ whole genome shotgun (WGS) entry which is preliminary data.</text>
</comment>
<accession>A0A4Y2A5T4</accession>
<proteinExistence type="predicted"/>
<name>A0A4Y2A5T4_ARAVE</name>
<sequence>MPKFGTMPPKSKWLRENQITTGKKQRLDLVLLMSVRHRLIWIQQYRRWTRDDWKQVIGSDKLRFKVCVQMEGFVNGTNL</sequence>
<dbReference type="Proteomes" id="UP000499080">
    <property type="component" value="Unassembled WGS sequence"/>
</dbReference>
<keyword evidence="2" id="KW-1185">Reference proteome</keyword>
<protein>
    <submittedName>
        <fullName evidence="1">Uncharacterized protein</fullName>
    </submittedName>
</protein>
<evidence type="ECO:0000313" key="2">
    <source>
        <dbReference type="Proteomes" id="UP000499080"/>
    </source>
</evidence>
<dbReference type="AlphaFoldDB" id="A0A4Y2A5T4"/>
<reference evidence="1 2" key="1">
    <citation type="journal article" date="2019" name="Sci. Rep.">
        <title>Orb-weaving spider Araneus ventricosus genome elucidates the spidroin gene catalogue.</title>
        <authorList>
            <person name="Kono N."/>
            <person name="Nakamura H."/>
            <person name="Ohtoshi R."/>
            <person name="Moran D.A.P."/>
            <person name="Shinohara A."/>
            <person name="Yoshida Y."/>
            <person name="Fujiwara M."/>
            <person name="Mori M."/>
            <person name="Tomita M."/>
            <person name="Arakawa K."/>
        </authorList>
    </citation>
    <scope>NUCLEOTIDE SEQUENCE [LARGE SCALE GENOMIC DNA]</scope>
</reference>
<gene>
    <name evidence="1" type="ORF">AVEN_243645_1</name>
</gene>
<organism evidence="1 2">
    <name type="scientific">Araneus ventricosus</name>
    <name type="common">Orbweaver spider</name>
    <name type="synonym">Epeira ventricosa</name>
    <dbReference type="NCBI Taxonomy" id="182803"/>
    <lineage>
        <taxon>Eukaryota</taxon>
        <taxon>Metazoa</taxon>
        <taxon>Ecdysozoa</taxon>
        <taxon>Arthropoda</taxon>
        <taxon>Chelicerata</taxon>
        <taxon>Arachnida</taxon>
        <taxon>Araneae</taxon>
        <taxon>Araneomorphae</taxon>
        <taxon>Entelegynae</taxon>
        <taxon>Araneoidea</taxon>
        <taxon>Araneidae</taxon>
        <taxon>Araneus</taxon>
    </lineage>
</organism>